<gene>
    <name evidence="11" type="ORF">L596_020930</name>
</gene>
<dbReference type="GO" id="GO:0005737">
    <property type="term" value="C:cytoplasm"/>
    <property type="evidence" value="ECO:0007669"/>
    <property type="project" value="UniProtKB-SubCell"/>
</dbReference>
<dbReference type="Proteomes" id="UP000298663">
    <property type="component" value="Unassembled WGS sequence"/>
</dbReference>
<keyword evidence="12" id="KW-1185">Reference proteome</keyword>
<dbReference type="PANTHER" id="PTHR12271:SF40">
    <property type="entry name" value="POLY(A) RNA POLYMERASE GLD2"/>
    <property type="match status" value="1"/>
</dbReference>
<dbReference type="InterPro" id="IPR002058">
    <property type="entry name" value="PAP_assoc"/>
</dbReference>
<evidence type="ECO:0000313" key="12">
    <source>
        <dbReference type="Proteomes" id="UP000298663"/>
    </source>
</evidence>
<evidence type="ECO:0000313" key="11">
    <source>
        <dbReference type="EMBL" id="TKR73643.1"/>
    </source>
</evidence>
<reference evidence="11 12" key="1">
    <citation type="journal article" date="2015" name="Genome Biol.">
        <title>Comparative genomics of Steinernema reveals deeply conserved gene regulatory networks.</title>
        <authorList>
            <person name="Dillman A.R."/>
            <person name="Macchietto M."/>
            <person name="Porter C.F."/>
            <person name="Rogers A."/>
            <person name="Williams B."/>
            <person name="Antoshechkin I."/>
            <person name="Lee M.M."/>
            <person name="Goodwin Z."/>
            <person name="Lu X."/>
            <person name="Lewis E.E."/>
            <person name="Goodrich-Blair H."/>
            <person name="Stock S.P."/>
            <person name="Adams B.J."/>
            <person name="Sternberg P.W."/>
            <person name="Mortazavi A."/>
        </authorList>
    </citation>
    <scope>NUCLEOTIDE SEQUENCE [LARGE SCALE GENOMIC DNA]</scope>
    <source>
        <strain evidence="11 12">ALL</strain>
    </source>
</reference>
<accession>A0A4U5MVQ7</accession>
<dbReference type="SUPFAM" id="SSF81301">
    <property type="entry name" value="Nucleotidyltransferase"/>
    <property type="match status" value="1"/>
</dbReference>
<dbReference type="GO" id="GO:0031123">
    <property type="term" value="P:RNA 3'-end processing"/>
    <property type="evidence" value="ECO:0007669"/>
    <property type="project" value="TreeGrafter"/>
</dbReference>
<keyword evidence="7" id="KW-0460">Magnesium</keyword>
<keyword evidence="5" id="KW-0808">Transferase</keyword>
<dbReference type="STRING" id="34508.A0A4U5MVQ7"/>
<evidence type="ECO:0000256" key="1">
    <source>
        <dbReference type="ARBA" id="ARBA00001936"/>
    </source>
</evidence>
<evidence type="ECO:0000256" key="6">
    <source>
        <dbReference type="ARBA" id="ARBA00022723"/>
    </source>
</evidence>
<name>A0A4U5MVQ7_STECR</name>
<keyword evidence="4" id="KW-0963">Cytoplasm</keyword>
<dbReference type="GO" id="GO:0046872">
    <property type="term" value="F:metal ion binding"/>
    <property type="evidence" value="ECO:0007669"/>
    <property type="project" value="UniProtKB-KW"/>
</dbReference>
<comment type="caution">
    <text evidence="11">The sequence shown here is derived from an EMBL/GenBank/DDBJ whole genome shotgun (WGS) entry which is preliminary data.</text>
</comment>
<keyword evidence="6" id="KW-0479">Metal-binding</keyword>
<feature type="domain" description="Poly(A) RNA polymerase mitochondrial-like central palm" evidence="10">
    <location>
        <begin position="50"/>
        <end position="188"/>
    </location>
</feature>
<dbReference type="InterPro" id="IPR043519">
    <property type="entry name" value="NT_sf"/>
</dbReference>
<comment type="subcellular location">
    <subcellularLocation>
        <location evidence="3">Cytoplasm</location>
    </subcellularLocation>
</comment>
<dbReference type="Gene3D" id="1.10.1410.10">
    <property type="match status" value="1"/>
</dbReference>
<dbReference type="InterPro" id="IPR054708">
    <property type="entry name" value="MTPAP-like_central"/>
</dbReference>
<organism evidence="11 12">
    <name type="scientific">Steinernema carpocapsae</name>
    <name type="common">Entomopathogenic nematode</name>
    <dbReference type="NCBI Taxonomy" id="34508"/>
    <lineage>
        <taxon>Eukaryota</taxon>
        <taxon>Metazoa</taxon>
        <taxon>Ecdysozoa</taxon>
        <taxon>Nematoda</taxon>
        <taxon>Chromadorea</taxon>
        <taxon>Rhabditida</taxon>
        <taxon>Tylenchina</taxon>
        <taxon>Panagrolaimomorpha</taxon>
        <taxon>Strongyloidoidea</taxon>
        <taxon>Steinernematidae</taxon>
        <taxon>Steinernema</taxon>
    </lineage>
</organism>
<evidence type="ECO:0000259" key="10">
    <source>
        <dbReference type="Pfam" id="PF22600"/>
    </source>
</evidence>
<dbReference type="Gene3D" id="3.30.460.10">
    <property type="entry name" value="Beta Polymerase, domain 2"/>
    <property type="match status" value="1"/>
</dbReference>
<evidence type="ECO:0000256" key="2">
    <source>
        <dbReference type="ARBA" id="ARBA00001946"/>
    </source>
</evidence>
<dbReference type="PANTHER" id="PTHR12271">
    <property type="entry name" value="POLY A POLYMERASE CID PAP -RELATED"/>
    <property type="match status" value="1"/>
</dbReference>
<dbReference type="SUPFAM" id="SSF81631">
    <property type="entry name" value="PAP/OAS1 substrate-binding domain"/>
    <property type="match status" value="1"/>
</dbReference>
<protein>
    <submittedName>
        <fullName evidence="11">Uncharacterized protein</fullName>
    </submittedName>
</protein>
<comment type="cofactor">
    <cofactor evidence="1">
        <name>Mn(2+)</name>
        <dbReference type="ChEBI" id="CHEBI:29035"/>
    </cofactor>
</comment>
<dbReference type="Pfam" id="PF03828">
    <property type="entry name" value="PAP_assoc"/>
    <property type="match status" value="1"/>
</dbReference>
<sequence length="472" mass="53505">MPGIVPLECLMGQDGAEELQEAAAQLKIEESSGEDEEEDFDTSEPSMIRLSEQMYKFFDNHKEAAKMSHDKLQLRDMLFRELRDVFPLCGLYIVGSSLNGFGTNGSDMDLCLMIANSEIVQKTDAIRVLSLIMATFSQKHMVREQKLIHAKVPILRVEFQQPYSNIVVDINANNAVAIKNTHLLLNYASFDWRVRPLVSVVKGWAKRCGMNDASRSTFTSYSLVLMVIHFLQCGLEKPVLPSLQELFKDKFNSLNSVPSVDMATALSQAALADWEYDTEHTLADLLIGFLRYYAHDFDYDRDAISVRLGQRTDRSYVAKNVSPYNHKITQWRCICIEEPFTLSNTAHSVYDDLLFQAIKDTFKAGYELMMDCHDLDELMAMKPIQVPDNHMRMTHFNAHVTVMERSNSNISSEFSSSNASVKDDGMHGKISPGKDVVFQTSSTQDLLAQLFAMPKQQMYKEMPAAEKSLHVL</sequence>
<dbReference type="OrthoDB" id="2274644at2759"/>
<feature type="domain" description="PAP-associated" evidence="9">
    <location>
        <begin position="281"/>
        <end position="344"/>
    </location>
</feature>
<evidence type="ECO:0000256" key="5">
    <source>
        <dbReference type="ARBA" id="ARBA00022679"/>
    </source>
</evidence>
<evidence type="ECO:0000256" key="8">
    <source>
        <dbReference type="ARBA" id="ARBA00038491"/>
    </source>
</evidence>
<evidence type="ECO:0000256" key="3">
    <source>
        <dbReference type="ARBA" id="ARBA00004496"/>
    </source>
</evidence>
<evidence type="ECO:0000256" key="7">
    <source>
        <dbReference type="ARBA" id="ARBA00022842"/>
    </source>
</evidence>
<proteinExistence type="inferred from homology"/>
<dbReference type="GO" id="GO:1990817">
    <property type="term" value="F:poly(A) RNA polymerase activity"/>
    <property type="evidence" value="ECO:0007669"/>
    <property type="project" value="UniProtKB-ARBA"/>
</dbReference>
<comment type="similarity">
    <text evidence="8">Belongs to the DNA polymerase type-B-like family. GLD2 subfamily.</text>
</comment>
<evidence type="ECO:0000256" key="4">
    <source>
        <dbReference type="ARBA" id="ARBA00022490"/>
    </source>
</evidence>
<dbReference type="AlphaFoldDB" id="A0A4U5MVQ7"/>
<evidence type="ECO:0000259" key="9">
    <source>
        <dbReference type="Pfam" id="PF03828"/>
    </source>
</evidence>
<dbReference type="Pfam" id="PF22600">
    <property type="entry name" value="MTPAP-like_central"/>
    <property type="match status" value="1"/>
</dbReference>
<dbReference type="EMBL" id="AZBU02000006">
    <property type="protein sequence ID" value="TKR73643.1"/>
    <property type="molecule type" value="Genomic_DNA"/>
</dbReference>
<dbReference type="CDD" id="cd05402">
    <property type="entry name" value="NT_PAP_TUTase"/>
    <property type="match status" value="1"/>
</dbReference>
<comment type="cofactor">
    <cofactor evidence="2">
        <name>Mg(2+)</name>
        <dbReference type="ChEBI" id="CHEBI:18420"/>
    </cofactor>
</comment>
<reference evidence="11 12" key="2">
    <citation type="journal article" date="2019" name="G3 (Bethesda)">
        <title>Hybrid Assembly of the Genome of the Entomopathogenic Nematode Steinernema carpocapsae Identifies the X-Chromosome.</title>
        <authorList>
            <person name="Serra L."/>
            <person name="Macchietto M."/>
            <person name="Macias-Munoz A."/>
            <person name="McGill C.J."/>
            <person name="Rodriguez I.M."/>
            <person name="Rodriguez B."/>
            <person name="Murad R."/>
            <person name="Mortazavi A."/>
        </authorList>
    </citation>
    <scope>NUCLEOTIDE SEQUENCE [LARGE SCALE GENOMIC DNA]</scope>
    <source>
        <strain evidence="11 12">ALL</strain>
    </source>
</reference>